<dbReference type="AlphaFoldDB" id="A0A8S9TE41"/>
<reference evidence="1" key="1">
    <citation type="journal article" date="2015" name="Genome Announc.">
        <title>Draft Genome Sequence of Tolypothrix boutellei Strain VB521301.</title>
        <authorList>
            <person name="Chandrababunaidu M.M."/>
            <person name="Singh D."/>
            <person name="Sen D."/>
            <person name="Bhan S."/>
            <person name="Das S."/>
            <person name="Gupta A."/>
            <person name="Adhikary S.P."/>
            <person name="Tripathy S."/>
        </authorList>
    </citation>
    <scope>NUCLEOTIDE SEQUENCE</scope>
    <source>
        <strain evidence="1">VB521301</strain>
    </source>
</reference>
<organism evidence="1 2">
    <name type="scientific">Tolypothrix bouteillei VB521301</name>
    <dbReference type="NCBI Taxonomy" id="1479485"/>
    <lineage>
        <taxon>Bacteria</taxon>
        <taxon>Bacillati</taxon>
        <taxon>Cyanobacteriota</taxon>
        <taxon>Cyanophyceae</taxon>
        <taxon>Nostocales</taxon>
        <taxon>Tolypothrichaceae</taxon>
        <taxon>Tolypothrix</taxon>
    </lineage>
</organism>
<protein>
    <submittedName>
        <fullName evidence="1">Uncharacterized protein</fullName>
    </submittedName>
</protein>
<comment type="caution">
    <text evidence="1">The sequence shown here is derived from an EMBL/GenBank/DDBJ whole genome shotgun (WGS) entry which is preliminary data.</text>
</comment>
<accession>A0A8S9TE41</accession>
<dbReference type="EMBL" id="JHEG04000001">
    <property type="protein sequence ID" value="KAF3889573.1"/>
    <property type="molecule type" value="Genomic_DNA"/>
</dbReference>
<dbReference type="RefSeq" id="WP_153021427.1">
    <property type="nucleotide sequence ID" value="NZ_JHEG04000001.1"/>
</dbReference>
<name>A0A8S9TE41_9CYAN</name>
<sequence length="59" mass="6922">MSTDSRFFLDLPYSQMKHYLLSVLTPQRMEGQSLLLIPDLTLPQALWIPHHVRVLNCEQ</sequence>
<evidence type="ECO:0000313" key="2">
    <source>
        <dbReference type="Proteomes" id="UP000029738"/>
    </source>
</evidence>
<keyword evidence="2" id="KW-1185">Reference proteome</keyword>
<proteinExistence type="predicted"/>
<reference evidence="1" key="2">
    <citation type="submission" date="2019-11" db="EMBL/GenBank/DDBJ databases">
        <title>Improved Assembly of Tolypothrix boutellei genome.</title>
        <authorList>
            <person name="Sarangi A.N."/>
            <person name="Mukherjee M."/>
            <person name="Ghosh S."/>
            <person name="Singh D."/>
            <person name="Das A."/>
            <person name="Kant S."/>
            <person name="Prusty A."/>
            <person name="Tripathy S."/>
        </authorList>
    </citation>
    <scope>NUCLEOTIDE SEQUENCE</scope>
    <source>
        <strain evidence="1">VB521301</strain>
    </source>
</reference>
<evidence type="ECO:0000313" key="1">
    <source>
        <dbReference type="EMBL" id="KAF3889573.1"/>
    </source>
</evidence>
<gene>
    <name evidence="1" type="ORF">DA73_0400031960</name>
</gene>
<dbReference type="Proteomes" id="UP000029738">
    <property type="component" value="Unassembled WGS sequence"/>
</dbReference>